<sequence length="106" mass="12110">MANLNKISELRKIKNMSQTDLAKAIHVAPSTVGMWETGRRSIKDDDLIALANYFGVTVDYILERPVDLGDTTVAAHMLDGLTDEQKQEINEYIEFKKAQYKRKHDK</sequence>
<evidence type="ECO:0000256" key="1">
    <source>
        <dbReference type="ARBA" id="ARBA00023125"/>
    </source>
</evidence>
<feature type="domain" description="HTH cro/C1-type" evidence="2">
    <location>
        <begin position="7"/>
        <end position="61"/>
    </location>
</feature>
<organism evidence="3 4">
    <name type="scientific">Fructilactobacillus hinvesii</name>
    <dbReference type="NCBI Taxonomy" id="2940300"/>
    <lineage>
        <taxon>Bacteria</taxon>
        <taxon>Bacillati</taxon>
        <taxon>Bacillota</taxon>
        <taxon>Bacilli</taxon>
        <taxon>Lactobacillales</taxon>
        <taxon>Lactobacillaceae</taxon>
        <taxon>Fructilactobacillus</taxon>
    </lineage>
</organism>
<dbReference type="PANTHER" id="PTHR46558">
    <property type="entry name" value="TRACRIPTIONAL REGULATORY PROTEIN-RELATED-RELATED"/>
    <property type="match status" value="1"/>
</dbReference>
<evidence type="ECO:0000259" key="2">
    <source>
        <dbReference type="PROSITE" id="PS50943"/>
    </source>
</evidence>
<evidence type="ECO:0000313" key="4">
    <source>
        <dbReference type="Proteomes" id="UP001057025"/>
    </source>
</evidence>
<dbReference type="Pfam" id="PF01381">
    <property type="entry name" value="HTH_3"/>
    <property type="match status" value="1"/>
</dbReference>
<dbReference type="SMART" id="SM00530">
    <property type="entry name" value="HTH_XRE"/>
    <property type="match status" value="1"/>
</dbReference>
<dbReference type="SUPFAM" id="SSF47413">
    <property type="entry name" value="lambda repressor-like DNA-binding domains"/>
    <property type="match status" value="1"/>
</dbReference>
<dbReference type="EMBL" id="CP097118">
    <property type="protein sequence ID" value="USS87630.1"/>
    <property type="molecule type" value="Genomic_DNA"/>
</dbReference>
<dbReference type="CDD" id="cd00093">
    <property type="entry name" value="HTH_XRE"/>
    <property type="match status" value="1"/>
</dbReference>
<dbReference type="PANTHER" id="PTHR46558:SF11">
    <property type="entry name" value="HTH-TYPE TRANSCRIPTIONAL REGULATOR XRE"/>
    <property type="match status" value="1"/>
</dbReference>
<dbReference type="InterPro" id="IPR001387">
    <property type="entry name" value="Cro/C1-type_HTH"/>
</dbReference>
<reference evidence="3" key="1">
    <citation type="submission" date="2022-05" db="EMBL/GenBank/DDBJ databases">
        <authorList>
            <person name="Oliphant S.A."/>
            <person name="Watson-Haigh N.S."/>
            <person name="Sumby K.M."/>
            <person name="Gardner J.M."/>
            <person name="Jiranek V."/>
        </authorList>
    </citation>
    <scope>NUCLEOTIDE SEQUENCE</scope>
    <source>
        <strain evidence="3">KI11_C11</strain>
    </source>
</reference>
<dbReference type="PROSITE" id="PS50943">
    <property type="entry name" value="HTH_CROC1"/>
    <property type="match status" value="1"/>
</dbReference>
<keyword evidence="4" id="KW-1185">Reference proteome</keyword>
<evidence type="ECO:0000313" key="3">
    <source>
        <dbReference type="EMBL" id="USS87630.1"/>
    </source>
</evidence>
<gene>
    <name evidence="3" type="ORF">M3M39_05780</name>
</gene>
<dbReference type="RefSeq" id="WP_252796921.1">
    <property type="nucleotide sequence ID" value="NZ_CP097118.1"/>
</dbReference>
<protein>
    <submittedName>
        <fullName evidence="3">Helix-turn-helix domain-containing protein</fullName>
    </submittedName>
</protein>
<dbReference type="Proteomes" id="UP001057025">
    <property type="component" value="Chromosome"/>
</dbReference>
<name>A0ABY5BRN6_9LACO</name>
<dbReference type="Gene3D" id="1.10.260.40">
    <property type="entry name" value="lambda repressor-like DNA-binding domains"/>
    <property type="match status" value="1"/>
</dbReference>
<accession>A0ABY5BRN6</accession>
<dbReference type="InterPro" id="IPR010982">
    <property type="entry name" value="Lambda_DNA-bd_dom_sf"/>
</dbReference>
<proteinExistence type="predicted"/>
<keyword evidence="1" id="KW-0238">DNA-binding</keyword>